<feature type="modified residue" description="4-aspartylphosphate" evidence="2">
    <location>
        <position position="56"/>
    </location>
</feature>
<dbReference type="OrthoDB" id="9774747at2"/>
<keyword evidence="1 2" id="KW-0597">Phosphoprotein</keyword>
<dbReference type="CDD" id="cd17569">
    <property type="entry name" value="REC_HupR-like"/>
    <property type="match status" value="1"/>
</dbReference>
<evidence type="ECO:0000256" key="2">
    <source>
        <dbReference type="PROSITE-ProRule" id="PRU00169"/>
    </source>
</evidence>
<sequence>MRRILLVDDEINVLNALVRAMRQHLEIEDLHIETFTDPFDALTRCAECTFDLVISDFRMPQMTGVEFLHAIKEVAPDTVRMILSASTEFETVTSAINDAQVFRFIPKPWQVGDLRENIRLAFEYRDSLRKEHLLADRQRVQEGTLSKEELALRKMEEEEPGLLKVKWGPNGEIIM</sequence>
<dbReference type="AlphaFoldDB" id="A0A2D2DT81"/>
<evidence type="ECO:0000313" key="4">
    <source>
        <dbReference type="EMBL" id="ATQ78190.1"/>
    </source>
</evidence>
<dbReference type="SMART" id="SM00448">
    <property type="entry name" value="REC"/>
    <property type="match status" value="1"/>
</dbReference>
<evidence type="ECO:0000313" key="5">
    <source>
        <dbReference type="Proteomes" id="UP000229897"/>
    </source>
</evidence>
<dbReference type="PANTHER" id="PTHR44591:SF19">
    <property type="entry name" value="TWO-COMPONENT RESPONSE REGULATOR-RELATED"/>
    <property type="match status" value="1"/>
</dbReference>
<dbReference type="Gene3D" id="3.40.50.2300">
    <property type="match status" value="1"/>
</dbReference>
<dbReference type="InterPro" id="IPR001789">
    <property type="entry name" value="Sig_transdc_resp-reg_receiver"/>
</dbReference>
<accession>A0A2D2DT81</accession>
<dbReference type="PROSITE" id="PS50110">
    <property type="entry name" value="RESPONSE_REGULATORY"/>
    <property type="match status" value="1"/>
</dbReference>
<organism evidence="4 5">
    <name type="scientific">Massilia violaceinigra</name>
    <dbReference type="NCBI Taxonomy" id="2045208"/>
    <lineage>
        <taxon>Bacteria</taxon>
        <taxon>Pseudomonadati</taxon>
        <taxon>Pseudomonadota</taxon>
        <taxon>Betaproteobacteria</taxon>
        <taxon>Burkholderiales</taxon>
        <taxon>Oxalobacteraceae</taxon>
        <taxon>Telluria group</taxon>
        <taxon>Massilia</taxon>
    </lineage>
</organism>
<dbReference type="InterPro" id="IPR011006">
    <property type="entry name" value="CheY-like_superfamily"/>
</dbReference>
<dbReference type="InterPro" id="IPR050595">
    <property type="entry name" value="Bact_response_regulator"/>
</dbReference>
<dbReference type="Proteomes" id="UP000229897">
    <property type="component" value="Chromosome"/>
</dbReference>
<evidence type="ECO:0000259" key="3">
    <source>
        <dbReference type="PROSITE" id="PS50110"/>
    </source>
</evidence>
<dbReference type="KEGG" id="mass:CR152_29530"/>
<keyword evidence="5" id="KW-1185">Reference proteome</keyword>
<name>A0A2D2DT81_9BURK</name>
<reference evidence="4" key="1">
    <citation type="submission" date="2017-10" db="EMBL/GenBank/DDBJ databases">
        <title>Massilia psychrophilum sp. nov., a novel purple-pigmented bacterium isolated from Tianshan glacier, Xinjiang Municipality, China.</title>
        <authorList>
            <person name="Wang H."/>
        </authorList>
    </citation>
    <scope>NUCLEOTIDE SEQUENCE [LARGE SCALE GENOMIC DNA]</scope>
    <source>
        <strain evidence="4">B2</strain>
    </source>
</reference>
<proteinExistence type="predicted"/>
<protein>
    <submittedName>
        <fullName evidence="4">Signal transduction response regulator receiver domain protein</fullName>
    </submittedName>
</protein>
<dbReference type="EMBL" id="CP024608">
    <property type="protein sequence ID" value="ATQ78190.1"/>
    <property type="molecule type" value="Genomic_DNA"/>
</dbReference>
<gene>
    <name evidence="4" type="ORF">CR152_29530</name>
</gene>
<dbReference type="RefSeq" id="WP_099880982.1">
    <property type="nucleotide sequence ID" value="NZ_CP024608.1"/>
</dbReference>
<feature type="domain" description="Response regulatory" evidence="3">
    <location>
        <begin position="3"/>
        <end position="122"/>
    </location>
</feature>
<dbReference type="PANTHER" id="PTHR44591">
    <property type="entry name" value="STRESS RESPONSE REGULATOR PROTEIN 1"/>
    <property type="match status" value="1"/>
</dbReference>
<dbReference type="GO" id="GO:0000160">
    <property type="term" value="P:phosphorelay signal transduction system"/>
    <property type="evidence" value="ECO:0007669"/>
    <property type="project" value="InterPro"/>
</dbReference>
<dbReference type="Pfam" id="PF00072">
    <property type="entry name" value="Response_reg"/>
    <property type="match status" value="1"/>
</dbReference>
<dbReference type="SUPFAM" id="SSF52172">
    <property type="entry name" value="CheY-like"/>
    <property type="match status" value="1"/>
</dbReference>
<evidence type="ECO:0000256" key="1">
    <source>
        <dbReference type="ARBA" id="ARBA00022553"/>
    </source>
</evidence>